<dbReference type="InterPro" id="IPR004083">
    <property type="entry name" value="Raptor"/>
</dbReference>
<organism evidence="6">
    <name type="scientific">Caenorhabditis remanei</name>
    <name type="common">Caenorhabditis vulgaris</name>
    <dbReference type="NCBI Taxonomy" id="31234"/>
    <lineage>
        <taxon>Eukaryota</taxon>
        <taxon>Metazoa</taxon>
        <taxon>Ecdysozoa</taxon>
        <taxon>Nematoda</taxon>
        <taxon>Chromadorea</taxon>
        <taxon>Rhabditida</taxon>
        <taxon>Rhabditina</taxon>
        <taxon>Rhabditomorpha</taxon>
        <taxon>Rhabditoidea</taxon>
        <taxon>Rhabditidae</taxon>
        <taxon>Peloderinae</taxon>
        <taxon>Caenorhabditis</taxon>
    </lineage>
</organism>
<dbReference type="GO" id="GO:0030674">
    <property type="term" value="F:protein-macromolecule adaptor activity"/>
    <property type="evidence" value="ECO:0007669"/>
    <property type="project" value="TreeGrafter"/>
</dbReference>
<dbReference type="Pfam" id="PF14538">
    <property type="entry name" value="Raptor_N"/>
    <property type="match status" value="1"/>
</dbReference>
<sequence>MEEDRFLTEFSSFAERLTVNMWHAQRNVERVTLYLQEPRHIEDIAGSMEDEWDCIEECVNRRKGSDRLRTASVAIIMCLHLGVDPPEAPSRKDAPARLLSWVDPYKCGAHKAAIEVGLSTQRAYEKWQPKSKTRYKICTDPPIDDVRKVATNLRRISGNDRVLFHYNGHGVPKPTDNGEIWVFNKSFTQYIPLSIFDLQGWLDYPTIYIWETHSAETILHNYRRFGEDQKISWQSRFDRWQEEQRNLPPISSKMTDADQAEALGFPEKYPRYNDCIHLAACSAGQWLPMSNPHLPADLFTSCLTTPIRTSLAFHLSHSEHRDEYPENILDMIPGNLAERRTVLGELNWIFTAITDTIAFTSIDRDSFQKLFRQDLLLATLFRSFLLAQRVMSKFDVLPVSQPALKDTSRHDLWRCWDQTMDMVLDYCRELMYVKESERALFCGRDVINRSGVFPFLVLIDFEHVLTFNETHQYNTFFTEQLQAFELWLDYGVDEGTPPLQLPMVLQVLLSQAHRVRALRLLARFLDFGRWAIGYSLAVGIFPYVLKLLQSNISDLKISLAFIWAKILAVDPSCQMELFNECIDESASTTQSPAQPGQQQQQPQAPPQPSVALKPSAMFANHPPPPQLTMDKRALTIGQQTGGRFQNNQNQALDMQLQYAHQQAHQRQMDPAGQHSPTQQSKLQHQPAPQQQQPPPTQQPPQQQQQQQQQQGQQQGPQQGPQQGQQQQQQQQQQQSQQQQRQPGGIMKPTTQTQEKKTMLRFQYFLQLLGDPDIKPKQKTVAAFVLAQLTSNNFRLAQKELTNKGYMGICTELMVDDTARSVKLLKLWILIGLGRLWSDYDQARWQGIRLMAHDKMILELSDDSAEVRAAAVFALGSLLRNSSRSNEHASAVEENLADEMCAQCVFDSSVLVREELIVALQWFVFDFEKRFVKFLLDLSNQIKFKLPRRRNSSENENEEGFDIAAEMPSNRRREPPVNEFMQPSVMRKKMSTSVFSTAVEEVVQTDPISGHVYLVGHDEGHHVERESEDIEYRERARAQIKHLEAKTFNEAVARTWLSLLRLSLDPIERVARMAQKIVHRVEAGIPEMQANIDNTMAHLNRKMIARKTSRATVEMPRRPVGPNEEVSKLADQIKRNLEVEKHLPTIPETGSNSEGIDFTQMNDQVHKERPRGRGKGQLKRLQDESKVKFQVGSPGDLNQHHRNALSPGSSFTDETQSSELFSKDETDSEEEEALRNQQRQIQEEEVSITEEREVEREVERDVATTASGRTLKGNFRKSDFIDAATMEFTPRRTKAVPGDFAVKEESKTLRNVIENPIVSTQFVAWCSKVFVEPILHVITLDEEKPDDWEHEDEDEFMPDEYREKIKEIQKQDRKLHEEKRAKDKKEGKKERSQEDVVVTTTTISDWAIHAMEGMLQSAEVEGRDFQNTKYDECLWRVKLTHPARSLITSKLRRCMYASDGQQMTIIRQDTDTRCFRRFDLTASNPFCPSYVSQLILINDMSREMVIACSSNGIVRIWDPYFFGWCDEYEKTPELVSASFPLEAQMKLSDDTNKCLFDWNQQNGKLMCTGTRSVRIWDAHCEKVCQDVMYSPGSKQAGGLGVKLDKHTLPTAMSGNLDEEGNMIAVGYGDGRVDYFDMRMANPKAARCSLAPANVGNQFDVKPPGIMHLRVNRKGFGTELFAGSQDGSIYKLQLRMFKEATPSIITPWAPGEHSYMFVHEDSRILASASNGNLAIYDVAQNKKMAFIAPPREVDMIRREKSSGGFGIFGSQRKLSAAQMGARMNVVAAEKKAPVPKIISLTMHQMRLLTVAGYSDNTVCVFGSNTPGLTGHYEEIHDASVAPLN</sequence>
<dbReference type="EMBL" id="DS268533">
    <property type="protein sequence ID" value="EFO87291.1"/>
    <property type="molecule type" value="Genomic_DNA"/>
</dbReference>
<dbReference type="GO" id="GO:0071230">
    <property type="term" value="P:cellular response to amino acid stimulus"/>
    <property type="evidence" value="ECO:0007669"/>
    <property type="project" value="TreeGrafter"/>
</dbReference>
<feature type="region of interest" description="Disordered" evidence="3">
    <location>
        <begin position="1137"/>
        <end position="1156"/>
    </location>
</feature>
<dbReference type="Gene3D" id="2.130.10.10">
    <property type="entry name" value="YVTN repeat-like/Quinoprotein amine dehydrogenase"/>
    <property type="match status" value="1"/>
</dbReference>
<dbReference type="eggNOG" id="KOG1517">
    <property type="taxonomic scope" value="Eukaryota"/>
</dbReference>
<feature type="region of interest" description="Disordered" evidence="3">
    <location>
        <begin position="586"/>
        <end position="629"/>
    </location>
</feature>
<dbReference type="FunFam" id="1.25.10.10:FF:000793">
    <property type="entry name" value="Protein CBR-DAF-15"/>
    <property type="match status" value="1"/>
</dbReference>
<keyword evidence="6" id="KW-1185">Reference proteome</keyword>
<feature type="compositionally biased region" description="Low complexity" evidence="3">
    <location>
        <begin position="590"/>
        <end position="602"/>
    </location>
</feature>
<dbReference type="InterPro" id="IPR016024">
    <property type="entry name" value="ARM-type_fold"/>
</dbReference>
<evidence type="ECO:0000313" key="6">
    <source>
        <dbReference type="Proteomes" id="UP000008281"/>
    </source>
</evidence>
<evidence type="ECO:0000259" key="4">
    <source>
        <dbReference type="SMART" id="SM01302"/>
    </source>
</evidence>
<dbReference type="PANTHER" id="PTHR12848:SF16">
    <property type="entry name" value="REGULATORY-ASSOCIATED PROTEIN OF MTOR"/>
    <property type="match status" value="1"/>
</dbReference>
<dbReference type="InterPro" id="IPR029347">
    <property type="entry name" value="Raptor_N"/>
</dbReference>
<reference evidence="5" key="1">
    <citation type="submission" date="2007-07" db="EMBL/GenBank/DDBJ databases">
        <title>PCAP assembly of the Caenorhabditis remanei genome.</title>
        <authorList>
            <consortium name="The Caenorhabditis remanei Sequencing Consortium"/>
            <person name="Wilson R.K."/>
        </authorList>
    </citation>
    <scope>NUCLEOTIDE SEQUENCE [LARGE SCALE GENOMIC DNA]</scope>
    <source>
        <strain evidence="5">PB4641</strain>
    </source>
</reference>
<evidence type="ECO:0000256" key="1">
    <source>
        <dbReference type="ARBA" id="ARBA00022574"/>
    </source>
</evidence>
<keyword evidence="2" id="KW-0677">Repeat</keyword>
<dbReference type="STRING" id="31234.E3N5S1"/>
<dbReference type="GO" id="GO:0009267">
    <property type="term" value="P:cellular response to starvation"/>
    <property type="evidence" value="ECO:0007669"/>
    <property type="project" value="TreeGrafter"/>
</dbReference>
<gene>
    <name evidence="5" type="primary">Cre-daf-15</name>
    <name evidence="5" type="ORF">CRE_25769</name>
</gene>
<feature type="compositionally biased region" description="Polar residues" evidence="3">
    <location>
        <begin position="1205"/>
        <end position="1219"/>
    </location>
</feature>
<evidence type="ECO:0000313" key="5">
    <source>
        <dbReference type="EMBL" id="EFO87291.1"/>
    </source>
</evidence>
<feature type="compositionally biased region" description="Basic residues" evidence="3">
    <location>
        <begin position="1167"/>
        <end position="1177"/>
    </location>
</feature>
<dbReference type="PANTHER" id="PTHR12848">
    <property type="entry name" value="REGULATORY-ASSOCIATED PROTEIN OF MTOR"/>
    <property type="match status" value="1"/>
</dbReference>
<feature type="domain" description="Raptor N-terminal CASPase-like" evidence="4">
    <location>
        <begin position="67"/>
        <end position="223"/>
    </location>
</feature>
<feature type="region of interest" description="Disordered" evidence="3">
    <location>
        <begin position="657"/>
        <end position="753"/>
    </location>
</feature>
<feature type="compositionally biased region" description="Low complexity" evidence="3">
    <location>
        <begin position="699"/>
        <end position="744"/>
    </location>
</feature>
<dbReference type="SUPFAM" id="SSF48371">
    <property type="entry name" value="ARM repeat"/>
    <property type="match status" value="1"/>
</dbReference>
<dbReference type="SMART" id="SM01302">
    <property type="entry name" value="Raptor_N"/>
    <property type="match status" value="1"/>
</dbReference>
<dbReference type="GO" id="GO:0031931">
    <property type="term" value="C:TORC1 complex"/>
    <property type="evidence" value="ECO:0007669"/>
    <property type="project" value="InterPro"/>
</dbReference>
<feature type="compositionally biased region" description="Polar residues" evidence="3">
    <location>
        <begin position="1147"/>
        <end position="1156"/>
    </location>
</feature>
<evidence type="ECO:0000256" key="3">
    <source>
        <dbReference type="SAM" id="MobiDB-lite"/>
    </source>
</evidence>
<dbReference type="GO" id="GO:0038202">
    <property type="term" value="P:TORC1 signaling"/>
    <property type="evidence" value="ECO:0007669"/>
    <property type="project" value="TreeGrafter"/>
</dbReference>
<dbReference type="HOGENOM" id="CLU_001136_5_0_1"/>
<dbReference type="Proteomes" id="UP000008281">
    <property type="component" value="Unassembled WGS sequence"/>
</dbReference>
<dbReference type="OrthoDB" id="10262360at2759"/>
<dbReference type="Gene3D" id="1.25.10.10">
    <property type="entry name" value="Leucine-rich Repeat Variant"/>
    <property type="match status" value="1"/>
</dbReference>
<dbReference type="InterPro" id="IPR036322">
    <property type="entry name" value="WD40_repeat_dom_sf"/>
</dbReference>
<dbReference type="FunCoup" id="E3N5S1">
    <property type="interactions" value="2424"/>
</dbReference>
<dbReference type="SUPFAM" id="SSF50978">
    <property type="entry name" value="WD40 repeat-like"/>
    <property type="match status" value="1"/>
</dbReference>
<feature type="region of interest" description="Disordered" evidence="3">
    <location>
        <begin position="1368"/>
        <end position="1395"/>
    </location>
</feature>
<dbReference type="InParanoid" id="E3N5S1"/>
<evidence type="ECO:0000256" key="2">
    <source>
        <dbReference type="ARBA" id="ARBA00022737"/>
    </source>
</evidence>
<dbReference type="GO" id="GO:0030307">
    <property type="term" value="P:positive regulation of cell growth"/>
    <property type="evidence" value="ECO:0007669"/>
    <property type="project" value="TreeGrafter"/>
</dbReference>
<feature type="region of interest" description="Disordered" evidence="3">
    <location>
        <begin position="1162"/>
        <end position="1261"/>
    </location>
</feature>
<proteinExistence type="predicted"/>
<dbReference type="GO" id="GO:0005737">
    <property type="term" value="C:cytoplasm"/>
    <property type="evidence" value="ECO:0007669"/>
    <property type="project" value="TreeGrafter"/>
</dbReference>
<feature type="compositionally biased region" description="Basic and acidic residues" evidence="3">
    <location>
        <begin position="1248"/>
        <end position="1261"/>
    </location>
</feature>
<dbReference type="InterPro" id="IPR015943">
    <property type="entry name" value="WD40/YVTN_repeat-like_dom_sf"/>
</dbReference>
<dbReference type="GO" id="GO:0010506">
    <property type="term" value="P:regulation of autophagy"/>
    <property type="evidence" value="ECO:0007669"/>
    <property type="project" value="TreeGrafter"/>
</dbReference>
<accession>E3N5S1</accession>
<dbReference type="PRINTS" id="PR01547">
    <property type="entry name" value="YEAST176DUF"/>
</dbReference>
<name>E3N5S1_CAERE</name>
<keyword evidence="1" id="KW-0853">WD repeat</keyword>
<dbReference type="OMA" id="DYTHNWF"/>
<dbReference type="InterPro" id="IPR011989">
    <property type="entry name" value="ARM-like"/>
</dbReference>
<protein>
    <submittedName>
        <fullName evidence="5">CRE-DAF-15 protein</fullName>
    </submittedName>
</protein>
<feature type="compositionally biased region" description="Basic and acidic residues" evidence="3">
    <location>
        <begin position="1368"/>
        <end position="1393"/>
    </location>
</feature>